<dbReference type="PANTHER" id="PTHR16166">
    <property type="entry name" value="VACUOLAR PROTEIN SORTING-ASSOCIATED PROTEIN VPS13"/>
    <property type="match status" value="1"/>
</dbReference>
<evidence type="ECO:0000313" key="3">
    <source>
        <dbReference type="EMBL" id="CAE6937434.1"/>
    </source>
</evidence>
<feature type="compositionally biased region" description="Basic and acidic residues" evidence="2">
    <location>
        <begin position="1517"/>
        <end position="1528"/>
    </location>
</feature>
<evidence type="ECO:0000256" key="1">
    <source>
        <dbReference type="ARBA" id="ARBA00006545"/>
    </source>
</evidence>
<evidence type="ECO:0000256" key="2">
    <source>
        <dbReference type="SAM" id="MobiDB-lite"/>
    </source>
</evidence>
<dbReference type="OrthoDB" id="425109at2759"/>
<sequence length="2820" mass="311063">MPVELILEDGQAPEKSSWPAALLRLAGNAEAFCSKAVVFVSDDPDLARISAQVSLCNFCIELEDAQRKACLVDHVGELYVDIGACSAGSRWPQHQSLVRLGHLQLRLDPEEALMVTDLLLSFLEELELSVADELAELLSPEHADGLRDILLAPEMLVPEPAPWPPDMSLACSDAVRVLLPCGVQTPPLALSFEIHSQRACDGTLALTFRDLTTWLLPSMPLCWPDDWTPKKRIMHCPSLILSVAPQELVAQLSLNLSFTPMAVMVLTCGLRRWGSAQKDVAPIMEKRSTFSSSFGSSGELSASPRDWRLAVRVHVPQLELELVLAEVPVMKGRLQQWDIGLEGTCANGLGISSTLDSAFLWVPGASRPVLKFLGASHLSLALPLGEAAFKEELSIRCMVAPLWACVDCTAFSLMLDFLTELEEAFASNPLGDESTLDFTEQHLRARMYTAPLSNAVCCLLPECCYRLQQWDVHLAWTNLSFFLPTAGEDKDPQGILIGCAAKWSFRQLRSRCLVSKFFAVQTQQSVSFSSSPPKSVDGAILHPCRLKIELNLALEPSQVLRGVTGRLVVDPVCVSLKTEHVPLLMQIWRHLRYLDCTLAAFGAESSLEKSSSAGSLNCKAKTDFSESSESSRWWRASLSDVRKVTKVLEELIPECFLQFCDHMLSLVCTCRLQLEVELCALHVGLVQSSTDAELVIILVEDVLVSLDRTLAGFATQLGGAPSPLSGTSASSAPTSPVTRCPRRREHLMLHVGALSVDITSTELARAATLLEPVCLVLDLYEGHRHQPSSCKVSWANLNISSTLIETMVSLYSDASERIAAMQPLEIDTPGATPVSLRCFSPSAHPSSPVHARPTLQRQVSISSRQPQLSVWNFLGQDIALTVVDTGGPDISEHISTEKNGIVKMPWCGVRTSSAGDPRGWAVRLRIAEMPDVDVPLHLSAAAAIKAVALKPRYMTSSSSITGSLRQLGSKLRCNSTETTLSTHSNLDMAMKAAPSALSGQCWILVRTEVGSKLHELEVQMSSVLFLENRTNVGISVAPYGTSLENFLELPPKSPPRPVPVAWLAMGADGKLPPTLWAGVTEELRTPPLNTSGSSLSMTAVVSGVSGSTDSMAWSWMRRQRKTGMLQPLIGSRSWQAICRYKSMVANDYFLRSRMIRLQDRAGEECACFSATISGVSADLQASLQALIFSVALDPAARICNRMPSTLQLHTVDGPLLIRPGEDIDILKPSQQIQISTEAPISTGSEEPVHLHLATALWADRLPREKHQKQLIFEGDEKEREQHPRLVATLETEPGLTNPAESWAPLQVRQYSPRSLRLVFFTQYWLMNRRSDCRVCIPRVDLPTTGETGLVKFGSKRPGPHATRHALMQYDSNSLRMVSEDLVRRGKIRLGLCDQRYNANGESLVPVTQAFRIRQPTVGSATAPRTDRNPVQRCFGYTVRPAPLPFHRTLIVEVVRRYTLLNHKEHPLFCFEQSVLAPLELSAGSSAAYDPQNPQGAKQIAISGVGPSYAGGGSAVNDRSDRPPERSTDRGVTVPRSRHETGDLESGHSGRRPQRRAVTWADQTEQHQEAENQVLECAERDRDNDHRGCYSASFGLAETSRSRFQLMHQIDLSCFVSTMACASAHLARPEPLVGPAEPPTAHGRAWCLTAVDTMVEQSSVVVRFSEPLRPQFRIINRTGHPLGLCQDSEGAPSLELAPERRMSFCWFQPEGPQRLKLRLGPKEHSYEVGTVEEHSPPLHVERPPQGAAAGWFREEFLVQTRVVRGSREVHIHPHCRLTNMKGQPLLVRSGNAKAGEMAVVPHEGSVCLQREAKTSEQVFLQIASCTQDCTSGAATHWSAPIMLTKSLSGHRGFLRHMTSGGSGMTSVFEITMVDVKKDPVSDFLVVELRPYVQSKCPYFIENASRLCCSVSQLDGPEAGATLDLFPQESAPFVPVGAVLGGQGSFQVRLSAMGDDGDYEDQSAVIDIELPQETVLGPLHVQVLKERPRHIIIRDIGAVQTGLRRSRKSQLQAFPPFLLMRRLLGTGKAWIPDRKESKEKPVIPNPIPLSPRRRTRLNGYSSQFGSPASRKRTVHLGSRPSSPGRRKERHFTGASTPRLLAMPSVRSMRSLGSPISRLRKGTLDIFWTQSGRKRSYRSNGVVFQLCAEGAGITLVDSTALHEVAYFCVETLVINSTRDGAQHELDVKLGCVQVDVRDNGASWRSNVMLRPQRARLHNPVRTVKEKPFLLCSATWTALDRGAGAAAHLEVESLRIDVQPIELRLDTLSCFQLAHYGLDLLRRAEPLIASHPLFGHLQLMLKTHWRSGGEQLLLAEEGEPDDPVLGEPPCPEGDDFNVPTPVFLKELFVRRIQFFVSVRFNGKGATDCQGNEALHAVDILLRKLIPFDVSQARISLGPFFRRRGAAAPSSPSSPWRRLLRCIPCIGDSDGDAYLSDEFLPHGFHELLSEAASVSGTAVLRQIPKLLGAQRVLGSPAQLCAELNQALRLALFGICSCSPWLLIAALLTVLAAILESVEGIFMIVAKTTCRITAGTVPTGLRKEPSGVAGALMDLLWYGFPWHAQQLYRECRRQSHIAISAHSVTVSLRCLLEGTWHCVFSVLSSSMVIVAKLFQSLQLLFHTLAWYVCPERVAELGAPLSRRVGPLLFHIGSPLQYSHSVTSIMGVVHRAVRGTRLRDWRLRHLPGGDGSLLAVQGSGFFLVRSSAIRRCVPAREADVFLTWQARGNWERVELRLIRPTLRTESNRRNELRRRFMLCLYRRSAPYCKVLRLRSRRAALCAFSFVQECISNWVRAEVQEAQMAPDTPRLRLLRRVHRSAAVRASNA</sequence>
<evidence type="ECO:0000313" key="4">
    <source>
        <dbReference type="Proteomes" id="UP000604046"/>
    </source>
</evidence>
<gene>
    <name evidence="3" type="ORF">SNAT2548_LOCUS1077</name>
</gene>
<name>A0A812GRA3_9DINO</name>
<reference evidence="3" key="1">
    <citation type="submission" date="2021-02" db="EMBL/GenBank/DDBJ databases">
        <authorList>
            <person name="Dougan E. K."/>
            <person name="Rhodes N."/>
            <person name="Thang M."/>
            <person name="Chan C."/>
        </authorList>
    </citation>
    <scope>NUCLEOTIDE SEQUENCE</scope>
</reference>
<dbReference type="InterPro" id="IPR026847">
    <property type="entry name" value="VPS13"/>
</dbReference>
<feature type="region of interest" description="Disordered" evidence="2">
    <location>
        <begin position="1502"/>
        <end position="1568"/>
    </location>
</feature>
<proteinExistence type="inferred from homology"/>
<feature type="compositionally biased region" description="Basic and acidic residues" evidence="2">
    <location>
        <begin position="1536"/>
        <end position="1547"/>
    </location>
</feature>
<protein>
    <submittedName>
        <fullName evidence="3">Uncharacterized protein</fullName>
    </submittedName>
</protein>
<dbReference type="GO" id="GO:0045053">
    <property type="term" value="P:protein retention in Golgi apparatus"/>
    <property type="evidence" value="ECO:0007669"/>
    <property type="project" value="TreeGrafter"/>
</dbReference>
<dbReference type="Proteomes" id="UP000604046">
    <property type="component" value="Unassembled WGS sequence"/>
</dbReference>
<keyword evidence="4" id="KW-1185">Reference proteome</keyword>
<feature type="region of interest" description="Disordered" evidence="2">
    <location>
        <begin position="2033"/>
        <end position="2090"/>
    </location>
</feature>
<dbReference type="PANTHER" id="PTHR16166:SF93">
    <property type="entry name" value="INTERMEMBRANE LIPID TRANSFER PROTEIN VPS13"/>
    <property type="match status" value="1"/>
</dbReference>
<comment type="caution">
    <text evidence="3">The sequence shown here is derived from an EMBL/GenBank/DDBJ whole genome shotgun (WGS) entry which is preliminary data.</text>
</comment>
<comment type="similarity">
    <text evidence="1">Belongs to the VPS13 family.</text>
</comment>
<accession>A0A812GRA3</accession>
<organism evidence="3 4">
    <name type="scientific">Symbiodinium natans</name>
    <dbReference type="NCBI Taxonomy" id="878477"/>
    <lineage>
        <taxon>Eukaryota</taxon>
        <taxon>Sar</taxon>
        <taxon>Alveolata</taxon>
        <taxon>Dinophyceae</taxon>
        <taxon>Suessiales</taxon>
        <taxon>Symbiodiniaceae</taxon>
        <taxon>Symbiodinium</taxon>
    </lineage>
</organism>
<dbReference type="EMBL" id="CAJNDS010000058">
    <property type="protein sequence ID" value="CAE6937434.1"/>
    <property type="molecule type" value="Genomic_DNA"/>
</dbReference>
<dbReference type="GO" id="GO:0006623">
    <property type="term" value="P:protein targeting to vacuole"/>
    <property type="evidence" value="ECO:0007669"/>
    <property type="project" value="TreeGrafter"/>
</dbReference>